<evidence type="ECO:0000313" key="3">
    <source>
        <dbReference type="Proteomes" id="UP000253090"/>
    </source>
</evidence>
<name>A0A369BJG0_9BACL</name>
<dbReference type="PANTHER" id="PTHR43364">
    <property type="entry name" value="NADH-SPECIFIC METHYLGLYOXAL REDUCTASE-RELATED"/>
    <property type="match status" value="1"/>
</dbReference>
<dbReference type="CDD" id="cd19092">
    <property type="entry name" value="AKR_BsYcsN_EcYdhF-like"/>
    <property type="match status" value="1"/>
</dbReference>
<dbReference type="InterPro" id="IPR023210">
    <property type="entry name" value="NADP_OxRdtase_dom"/>
</dbReference>
<dbReference type="GO" id="GO:0005829">
    <property type="term" value="C:cytosol"/>
    <property type="evidence" value="ECO:0007669"/>
    <property type="project" value="TreeGrafter"/>
</dbReference>
<dbReference type="RefSeq" id="WP_114496770.1">
    <property type="nucleotide sequence ID" value="NZ_QPJW01000003.1"/>
</dbReference>
<dbReference type="OrthoDB" id="9773828at2"/>
<dbReference type="AlphaFoldDB" id="A0A369BJG0"/>
<sequence length="325" mass="35860">MTVLPIHNHGLNASRLILGCMGLGGGWSHDPIQSEHVKQAQEAVETALASGIHMFDHADIYAFGKAETVFGQVLKEKPALREQMIIQSKLGIRFPDEANGIPARYDFSKEYILESVDGILSRLGIDYLDVLLLHRPDALMDAREVGEAFHQLKASGKARYFGVSNMSAGQIRLLQNHCSEKLAVNQLELSLHKIGWLETGIHVNQDAARNNIFPEGTLEYCQTENIQLQAWGSLAKGLYSGASLQDASEHVKNTALLVNRLAEEKQTSREAIVLAWLMKHPAAIQPIIGTTDPSRIQACADAENVNLSRDEWYALYVSSRGISLP</sequence>
<comment type="caution">
    <text evidence="2">The sequence shown here is derived from an EMBL/GenBank/DDBJ whole genome shotgun (WGS) entry which is preliminary data.</text>
</comment>
<dbReference type="Gene3D" id="3.20.20.100">
    <property type="entry name" value="NADP-dependent oxidoreductase domain"/>
    <property type="match status" value="1"/>
</dbReference>
<protein>
    <submittedName>
        <fullName evidence="2">Putative oxidoreductase</fullName>
    </submittedName>
</protein>
<organism evidence="2 3">
    <name type="scientific">Fontibacillus phaseoli</name>
    <dbReference type="NCBI Taxonomy" id="1416533"/>
    <lineage>
        <taxon>Bacteria</taxon>
        <taxon>Bacillati</taxon>
        <taxon>Bacillota</taxon>
        <taxon>Bacilli</taxon>
        <taxon>Bacillales</taxon>
        <taxon>Paenibacillaceae</taxon>
        <taxon>Fontibacillus</taxon>
    </lineage>
</organism>
<evidence type="ECO:0000259" key="1">
    <source>
        <dbReference type="Pfam" id="PF00248"/>
    </source>
</evidence>
<accession>A0A369BJG0</accession>
<dbReference type="InterPro" id="IPR050523">
    <property type="entry name" value="AKR_Detox_Biosynth"/>
</dbReference>
<reference evidence="2 3" key="1">
    <citation type="submission" date="2018-07" db="EMBL/GenBank/DDBJ databases">
        <title>Genomic Encyclopedia of Type Strains, Phase III (KMG-III): the genomes of soil and plant-associated and newly described type strains.</title>
        <authorList>
            <person name="Whitman W."/>
        </authorList>
    </citation>
    <scope>NUCLEOTIDE SEQUENCE [LARGE SCALE GENOMIC DNA]</scope>
    <source>
        <strain evidence="2 3">CECT 8333</strain>
    </source>
</reference>
<evidence type="ECO:0000313" key="2">
    <source>
        <dbReference type="EMBL" id="RCX20728.1"/>
    </source>
</evidence>
<dbReference type="SUPFAM" id="SSF51430">
    <property type="entry name" value="NAD(P)-linked oxidoreductase"/>
    <property type="match status" value="1"/>
</dbReference>
<keyword evidence="3" id="KW-1185">Reference proteome</keyword>
<feature type="domain" description="NADP-dependent oxidoreductase" evidence="1">
    <location>
        <begin position="15"/>
        <end position="313"/>
    </location>
</feature>
<dbReference type="Proteomes" id="UP000253090">
    <property type="component" value="Unassembled WGS sequence"/>
</dbReference>
<dbReference type="EMBL" id="QPJW01000003">
    <property type="protein sequence ID" value="RCX20728.1"/>
    <property type="molecule type" value="Genomic_DNA"/>
</dbReference>
<dbReference type="PANTHER" id="PTHR43364:SF1">
    <property type="entry name" value="OXIDOREDUCTASE YDHF"/>
    <property type="match status" value="1"/>
</dbReference>
<proteinExistence type="predicted"/>
<dbReference type="Pfam" id="PF00248">
    <property type="entry name" value="Aldo_ket_red"/>
    <property type="match status" value="1"/>
</dbReference>
<dbReference type="InterPro" id="IPR036812">
    <property type="entry name" value="NAD(P)_OxRdtase_dom_sf"/>
</dbReference>
<gene>
    <name evidence="2" type="ORF">DFP94_103461</name>
</gene>